<keyword evidence="2" id="KW-1185">Reference proteome</keyword>
<reference evidence="1 2" key="2">
    <citation type="submission" date="2016-02" db="EMBL/GenBank/DDBJ databases">
        <authorList>
            <person name="Wen L."/>
            <person name="He K."/>
            <person name="Yang H."/>
        </authorList>
    </citation>
    <scope>NUCLEOTIDE SEQUENCE [LARGE SCALE GENOMIC DNA]</scope>
    <source>
        <strain evidence="1 2">AGD 8-3</strain>
    </source>
</reference>
<dbReference type="OrthoDB" id="5917490at2"/>
<dbReference type="STRING" id="507626.LOKO_03520"/>
<dbReference type="EMBL" id="CP014226">
    <property type="protein sequence ID" value="AMD02560.1"/>
    <property type="molecule type" value="Genomic_DNA"/>
</dbReference>
<dbReference type="PATRIC" id="fig|507626.3.peg.3520"/>
<dbReference type="KEGG" id="hco:LOKO_03520"/>
<reference evidence="1 2" key="1">
    <citation type="journal article" date="2016" name="Genome Announc.">
        <title>Draft Genome Sequence of 'Halomonas chromatireducens' Strain AGD 8-3, a Haloalkaliphilic Chromate- and Selenite-Reducing Gammaproteobacterium.</title>
        <authorList>
            <person name="Sharko F.S."/>
            <person name="Shapovalova A.A."/>
            <person name="Tsygankova S.V."/>
            <person name="Komova A.V."/>
            <person name="Boulygina E.S."/>
            <person name="Teslyuk A.B."/>
            <person name="Gotovtsev P.M."/>
            <person name="Namsaraev Z.B."/>
            <person name="Khijniak T.V."/>
            <person name="Nedoluzhko A.V."/>
            <person name="Vasilov R.G."/>
        </authorList>
    </citation>
    <scope>NUCLEOTIDE SEQUENCE [LARGE SCALE GENOMIC DNA]</scope>
    <source>
        <strain evidence="1 2">AGD 8-3</strain>
    </source>
</reference>
<organism evidence="1 2">
    <name type="scientific">Halomonas chromatireducens</name>
    <dbReference type="NCBI Taxonomy" id="507626"/>
    <lineage>
        <taxon>Bacteria</taxon>
        <taxon>Pseudomonadati</taxon>
        <taxon>Pseudomonadota</taxon>
        <taxon>Gammaproteobacteria</taxon>
        <taxon>Oceanospirillales</taxon>
        <taxon>Halomonadaceae</taxon>
        <taxon>Halomonas</taxon>
    </lineage>
</organism>
<name>A0A0X8HHC2_9GAMM</name>
<gene>
    <name evidence="1" type="ORF">LOKO_03520</name>
</gene>
<evidence type="ECO:0000313" key="1">
    <source>
        <dbReference type="EMBL" id="AMD02560.1"/>
    </source>
</evidence>
<proteinExistence type="predicted"/>
<dbReference type="Proteomes" id="UP000063387">
    <property type="component" value="Chromosome"/>
</dbReference>
<dbReference type="RefSeq" id="WP_066451942.1">
    <property type="nucleotide sequence ID" value="NZ_CP014226.1"/>
</dbReference>
<protein>
    <submittedName>
        <fullName evidence="1">Uncharacterized protein</fullName>
    </submittedName>
</protein>
<evidence type="ECO:0000313" key="2">
    <source>
        <dbReference type="Proteomes" id="UP000063387"/>
    </source>
</evidence>
<accession>A0A0X8HHC2</accession>
<sequence length="170" mass="18501">MSSPSHPDQREIRFPGIRLMMLATLVALAVALWYLVSHLVRGDQSIAWYAAATPCELHRSSCQAMLGGSRRLSLAADAPGGIRALDLLPLTVTLEGVEATAVHVDFVGRDMEMGLHRFPLEAQDNGRYEGLAQVPICTEATMPWLAQVVVETADGRLGSRFDFTVERSGP</sequence>
<dbReference type="AlphaFoldDB" id="A0A0X8HHC2"/>